<feature type="domain" description="SAMD1-like winged helix (WH)" evidence="20">
    <location>
        <begin position="17"/>
        <end position="93"/>
    </location>
</feature>
<dbReference type="InterPro" id="IPR001487">
    <property type="entry name" value="Bromodomain"/>
</dbReference>
<evidence type="ECO:0000256" key="5">
    <source>
        <dbReference type="ARBA" id="ARBA00022723"/>
    </source>
</evidence>
<evidence type="ECO:0000256" key="2">
    <source>
        <dbReference type="ARBA" id="ARBA00004286"/>
    </source>
</evidence>
<evidence type="ECO:0000259" key="20">
    <source>
        <dbReference type="PROSITE" id="PS52014"/>
    </source>
</evidence>
<dbReference type="SMART" id="SM00297">
    <property type="entry name" value="BROMO"/>
    <property type="match status" value="1"/>
</dbReference>
<dbReference type="Pfam" id="PF00439">
    <property type="entry name" value="Bromodomain"/>
    <property type="match status" value="1"/>
</dbReference>
<evidence type="ECO:0000256" key="13">
    <source>
        <dbReference type="PROSITE-ProRule" id="PRU00035"/>
    </source>
</evidence>
<dbReference type="SUPFAM" id="SSF47370">
    <property type="entry name" value="Bromodomain"/>
    <property type="match status" value="1"/>
</dbReference>
<dbReference type="InterPro" id="IPR036427">
    <property type="entry name" value="Bromodomain-like_sf"/>
</dbReference>
<dbReference type="InterPro" id="IPR057053">
    <property type="entry name" value="MYND_ZMYND11_ZMYD8"/>
</dbReference>
<evidence type="ECO:0008006" key="23">
    <source>
        <dbReference type="Google" id="ProtNLM"/>
    </source>
</evidence>
<protein>
    <recommendedName>
        <fullName evidence="23">Zinc finger, MYND-type containing 11</fullName>
    </recommendedName>
</protein>
<dbReference type="InterPro" id="IPR047269">
    <property type="entry name" value="ZMY11"/>
</dbReference>
<keyword evidence="15" id="KW-0175">Coiled coil</keyword>
<dbReference type="Proteomes" id="UP000265040">
    <property type="component" value="Chromosome 17"/>
</dbReference>
<reference evidence="21" key="1">
    <citation type="submission" date="2021-04" db="EMBL/GenBank/DDBJ databases">
        <authorList>
            <consortium name="Wellcome Sanger Institute Data Sharing"/>
        </authorList>
    </citation>
    <scope>NUCLEOTIDE SEQUENCE [LARGE SCALE GENOMIC DNA]</scope>
</reference>
<dbReference type="SMART" id="SM00293">
    <property type="entry name" value="PWWP"/>
    <property type="match status" value="1"/>
</dbReference>
<name>A0A3Q1IJI0_ANATE</name>
<evidence type="ECO:0000313" key="21">
    <source>
        <dbReference type="Ensembl" id="ENSATEP00000017873.3"/>
    </source>
</evidence>
<dbReference type="Pfam" id="PF24324">
    <property type="entry name" value="MYND_ZMYND11_ZMYD8"/>
    <property type="match status" value="1"/>
</dbReference>
<dbReference type="GO" id="GO:0005694">
    <property type="term" value="C:chromosome"/>
    <property type="evidence" value="ECO:0007669"/>
    <property type="project" value="UniProtKB-SubCell"/>
</dbReference>
<dbReference type="Ensembl" id="ENSATET00000018171.3">
    <property type="protein sequence ID" value="ENSATEP00000017873.3"/>
    <property type="gene ID" value="ENSATEG00000012396.3"/>
</dbReference>
<dbReference type="PROSITE" id="PS52014">
    <property type="entry name" value="SAMD1_WH"/>
    <property type="match status" value="1"/>
</dbReference>
<dbReference type="Pfam" id="PF21524">
    <property type="entry name" value="SAMD1_WH"/>
    <property type="match status" value="1"/>
</dbReference>
<dbReference type="InterPro" id="IPR048589">
    <property type="entry name" value="SAMD1-like_WH"/>
</dbReference>
<keyword evidence="8" id="KW-0156">Chromatin regulator</keyword>
<dbReference type="GO" id="GO:0140006">
    <property type="term" value="F:histone H3 reader activity"/>
    <property type="evidence" value="ECO:0007669"/>
    <property type="project" value="UniProtKB-ARBA"/>
</dbReference>
<comment type="subcellular location">
    <subcellularLocation>
        <location evidence="2">Chromosome</location>
    </subcellularLocation>
    <subcellularLocation>
        <location evidence="1">Nucleus</location>
    </subcellularLocation>
</comment>
<evidence type="ECO:0000256" key="7">
    <source>
        <dbReference type="ARBA" id="ARBA00022833"/>
    </source>
</evidence>
<dbReference type="GeneTree" id="ENSGT00940000156942"/>
<evidence type="ECO:0000256" key="1">
    <source>
        <dbReference type="ARBA" id="ARBA00004123"/>
    </source>
</evidence>
<dbReference type="PROSITE" id="PS50812">
    <property type="entry name" value="PWWP"/>
    <property type="match status" value="1"/>
</dbReference>
<reference evidence="21" key="3">
    <citation type="submission" date="2025-09" db="UniProtKB">
        <authorList>
            <consortium name="Ensembl"/>
        </authorList>
    </citation>
    <scope>IDENTIFICATION</scope>
</reference>
<feature type="region of interest" description="Disordered" evidence="16">
    <location>
        <begin position="327"/>
        <end position="419"/>
    </location>
</feature>
<evidence type="ECO:0000256" key="16">
    <source>
        <dbReference type="SAM" id="MobiDB-lite"/>
    </source>
</evidence>
<dbReference type="GO" id="GO:0003714">
    <property type="term" value="F:transcription corepressor activity"/>
    <property type="evidence" value="ECO:0007669"/>
    <property type="project" value="InterPro"/>
</dbReference>
<dbReference type="CDD" id="cd20159">
    <property type="entry name" value="PWWP_BS69"/>
    <property type="match status" value="1"/>
</dbReference>
<proteinExistence type="predicted"/>
<evidence type="ECO:0000256" key="4">
    <source>
        <dbReference type="ARBA" id="ARBA00022553"/>
    </source>
</evidence>
<feature type="coiled-coil region" evidence="15">
    <location>
        <begin position="442"/>
        <end position="514"/>
    </location>
</feature>
<dbReference type="STRING" id="64144.ENSATEP00000017873"/>
<evidence type="ECO:0000256" key="8">
    <source>
        <dbReference type="ARBA" id="ARBA00022853"/>
    </source>
</evidence>
<accession>A0A3Q1IJI0</accession>
<keyword evidence="7" id="KW-0862">Zinc</keyword>
<evidence type="ECO:0000256" key="15">
    <source>
        <dbReference type="SAM" id="Coils"/>
    </source>
</evidence>
<dbReference type="PROSITE" id="PS50014">
    <property type="entry name" value="BROMODOMAIN_2"/>
    <property type="match status" value="1"/>
</dbReference>
<keyword evidence="6 14" id="KW-0863">Zinc-finger</keyword>
<dbReference type="FunFam" id="6.10.140.2220:FF:000002">
    <property type="entry name" value="Protein kinase C-binding protein 1 isoform C"/>
    <property type="match status" value="1"/>
</dbReference>
<dbReference type="GO" id="GO:0009966">
    <property type="term" value="P:regulation of signal transduction"/>
    <property type="evidence" value="ECO:0007669"/>
    <property type="project" value="TreeGrafter"/>
</dbReference>
<evidence type="ECO:0000256" key="10">
    <source>
        <dbReference type="ARBA" id="ARBA00023117"/>
    </source>
</evidence>
<keyword evidence="10 13" id="KW-0103">Bromodomain</keyword>
<keyword evidence="4" id="KW-0597">Phosphoprotein</keyword>
<organism evidence="21 22">
    <name type="scientific">Anabas testudineus</name>
    <name type="common">Climbing perch</name>
    <name type="synonym">Anthias testudineus</name>
    <dbReference type="NCBI Taxonomy" id="64144"/>
    <lineage>
        <taxon>Eukaryota</taxon>
        <taxon>Metazoa</taxon>
        <taxon>Chordata</taxon>
        <taxon>Craniata</taxon>
        <taxon>Vertebrata</taxon>
        <taxon>Euteleostomi</taxon>
        <taxon>Actinopterygii</taxon>
        <taxon>Neopterygii</taxon>
        <taxon>Teleostei</taxon>
        <taxon>Neoteleostei</taxon>
        <taxon>Acanthomorphata</taxon>
        <taxon>Anabantaria</taxon>
        <taxon>Anabantiformes</taxon>
        <taxon>Anabantoidei</taxon>
        <taxon>Anabantidae</taxon>
        <taxon>Anabas</taxon>
    </lineage>
</organism>
<feature type="compositionally biased region" description="Polar residues" evidence="16">
    <location>
        <begin position="333"/>
        <end position="348"/>
    </location>
</feature>
<dbReference type="PROSITE" id="PS01360">
    <property type="entry name" value="ZF_MYND_1"/>
    <property type="match status" value="1"/>
</dbReference>
<dbReference type="Gene3D" id="1.20.920.10">
    <property type="entry name" value="Bromodomain-like"/>
    <property type="match status" value="1"/>
</dbReference>
<dbReference type="SUPFAM" id="SSF63748">
    <property type="entry name" value="Tudor/PWWP/MBT"/>
    <property type="match status" value="1"/>
</dbReference>
<dbReference type="InterPro" id="IPR057054">
    <property type="entry name" value="ZMYND11_CC"/>
</dbReference>
<keyword evidence="5" id="KW-0479">Metal-binding</keyword>
<evidence type="ECO:0000259" key="17">
    <source>
        <dbReference type="PROSITE" id="PS50014"/>
    </source>
</evidence>
<evidence type="ECO:0000256" key="11">
    <source>
        <dbReference type="ARBA" id="ARBA00023163"/>
    </source>
</evidence>
<dbReference type="PANTHER" id="PTHR46379">
    <property type="entry name" value="ZINC FINGER MYND DOMAIN-CONTAINING"/>
    <property type="match status" value="1"/>
</dbReference>
<dbReference type="AlphaFoldDB" id="A0A3Q1IJI0"/>
<evidence type="ECO:0000256" key="12">
    <source>
        <dbReference type="ARBA" id="ARBA00023242"/>
    </source>
</evidence>
<dbReference type="InterPro" id="IPR047268">
    <property type="entry name" value="PWWP_BS69"/>
</dbReference>
<dbReference type="PANTHER" id="PTHR46379:SF1">
    <property type="entry name" value="ZINC FINGER MYND DOMAIN-CONTAINING PROTEIN 11"/>
    <property type="match status" value="1"/>
</dbReference>
<evidence type="ECO:0000259" key="19">
    <source>
        <dbReference type="PROSITE" id="PS50865"/>
    </source>
</evidence>
<keyword evidence="11" id="KW-0804">Transcription</keyword>
<feature type="domain" description="PWWP" evidence="18">
    <location>
        <begin position="239"/>
        <end position="284"/>
    </location>
</feature>
<dbReference type="SUPFAM" id="SSF144232">
    <property type="entry name" value="HIT/MYND zinc finger-like"/>
    <property type="match status" value="1"/>
</dbReference>
<dbReference type="GO" id="GO:0034243">
    <property type="term" value="P:regulation of transcription elongation by RNA polymerase II"/>
    <property type="evidence" value="ECO:0007669"/>
    <property type="project" value="InterPro"/>
</dbReference>
<keyword evidence="3" id="KW-0158">Chromosome</keyword>
<dbReference type="InterPro" id="IPR000313">
    <property type="entry name" value="PWWP_dom"/>
</dbReference>
<dbReference type="PROSITE" id="PS50865">
    <property type="entry name" value="ZF_MYND_2"/>
    <property type="match status" value="1"/>
</dbReference>
<dbReference type="GO" id="GO:0003677">
    <property type="term" value="F:DNA binding"/>
    <property type="evidence" value="ECO:0007669"/>
    <property type="project" value="InterPro"/>
</dbReference>
<evidence type="ECO:0000313" key="22">
    <source>
        <dbReference type="Proteomes" id="UP000265040"/>
    </source>
</evidence>
<keyword evidence="9" id="KW-0805">Transcription regulation</keyword>
<evidence type="ECO:0000256" key="14">
    <source>
        <dbReference type="PROSITE-ProRule" id="PRU00134"/>
    </source>
</evidence>
<keyword evidence="12" id="KW-0539">Nucleus</keyword>
<dbReference type="Pfam" id="PF23461">
    <property type="entry name" value="ZMYND11_CC"/>
    <property type="match status" value="1"/>
</dbReference>
<sequence length="560" mass="65004">MLAAVVMNKEIMSRVVKKRQADPKVVQYVWEAIEVIRNQKQIANMDRISKYLSRVFGMHPKETARQLSLAVKDGLVVETLTVGCKGSKAGIEQEGYWLPGDEMGSKKKNLSKQEMSKYLRFIVQRMKERAVDLNKKGKDTKHPMYRRLIHTALDVSNIQEVTNLSEGKYKTFEEFKADAQLIVHNTAILYGVNSDQAEISRLLFSDTCHELNELLLCKNCFYLSNARPDNWFCYPCNPSHDLVWAKMKGFGYWPAKVLQREDNQVDVRFFGHQHQRAWIPSDNIQDIKVSVQQLQVKRSNGWKKACEELEVYQRFLREGRMWKTKMEEDEAESSISSTSNEQLKSSQEPKAKKSRRTQMVEPKEEDPEPEVEAVSSSQEIPISSAPQQPEKLSVSTQTKKASGGSPRTLHRGTQTNSDGACQNMCHEKYTKVFNDVKEMMKADNKRETERVVREALEKLRAEMEEEKRQAVSKAVAGAQAEMERKCKQVKEKCKEELVEEVKKLVTQHKQLISQTKKKQWCYNCEEEAMYHCCWNTSYCSIKCQQEHWHADHKRTCRRKR</sequence>
<reference evidence="21" key="2">
    <citation type="submission" date="2025-08" db="UniProtKB">
        <authorList>
            <consortium name="Ensembl"/>
        </authorList>
    </citation>
    <scope>IDENTIFICATION</scope>
</reference>
<gene>
    <name evidence="21" type="primary">ZMYND11</name>
</gene>
<dbReference type="InterPro" id="IPR002893">
    <property type="entry name" value="Znf_MYND"/>
</dbReference>
<dbReference type="GO" id="GO:0008270">
    <property type="term" value="F:zinc ion binding"/>
    <property type="evidence" value="ECO:0007669"/>
    <property type="project" value="UniProtKB-KW"/>
</dbReference>
<evidence type="ECO:0000259" key="18">
    <source>
        <dbReference type="PROSITE" id="PS50812"/>
    </source>
</evidence>
<dbReference type="Gene3D" id="6.10.140.2220">
    <property type="match status" value="1"/>
</dbReference>
<feature type="domain" description="Bromo" evidence="17">
    <location>
        <begin position="143"/>
        <end position="197"/>
    </location>
</feature>
<dbReference type="GO" id="GO:0005634">
    <property type="term" value="C:nucleus"/>
    <property type="evidence" value="ECO:0007669"/>
    <property type="project" value="UniProtKB-SubCell"/>
</dbReference>
<dbReference type="OrthoDB" id="6272564at2759"/>
<evidence type="ECO:0000256" key="6">
    <source>
        <dbReference type="ARBA" id="ARBA00022771"/>
    </source>
</evidence>
<keyword evidence="22" id="KW-1185">Reference proteome</keyword>
<dbReference type="Pfam" id="PF00855">
    <property type="entry name" value="PWWP"/>
    <property type="match status" value="1"/>
</dbReference>
<evidence type="ECO:0000256" key="3">
    <source>
        <dbReference type="ARBA" id="ARBA00022454"/>
    </source>
</evidence>
<dbReference type="Gene3D" id="2.30.30.140">
    <property type="match status" value="1"/>
</dbReference>
<feature type="domain" description="MYND-type" evidence="19">
    <location>
        <begin position="521"/>
        <end position="556"/>
    </location>
</feature>
<evidence type="ECO:0000256" key="9">
    <source>
        <dbReference type="ARBA" id="ARBA00023015"/>
    </source>
</evidence>